<gene>
    <name evidence="1" type="primary">116</name>
    <name evidence="1" type="ORF">LITTLEE_116</name>
</gene>
<dbReference type="OrthoDB" id="31329at10239"/>
<dbReference type="EMBL" id="JF937101">
    <property type="protein sequence ID" value="AEK09496.1"/>
    <property type="molecule type" value="Genomic_DNA"/>
</dbReference>
<proteinExistence type="predicted"/>
<accession>G1D401</accession>
<protein>
    <submittedName>
        <fullName evidence="1">Uncharacterized protein</fullName>
    </submittedName>
</protein>
<organism evidence="1 2">
    <name type="scientific">Mycobacterium phage LittleE</name>
    <dbReference type="NCBI Taxonomy" id="2922212"/>
    <lineage>
        <taxon>Viruses</taxon>
        <taxon>Duplodnaviria</taxon>
        <taxon>Heunggongvirae</taxon>
        <taxon>Uroviricota</taxon>
        <taxon>Caudoviricetes</taxon>
        <taxon>Omegavirus</taxon>
        <taxon>Omegavirus littlee</taxon>
    </lineage>
</organism>
<evidence type="ECO:0000313" key="1">
    <source>
        <dbReference type="EMBL" id="AEK09496.1"/>
    </source>
</evidence>
<keyword evidence="2" id="KW-1185">Reference proteome</keyword>
<dbReference type="Proteomes" id="UP000008414">
    <property type="component" value="Segment"/>
</dbReference>
<evidence type="ECO:0000313" key="2">
    <source>
        <dbReference type="Proteomes" id="UP000008414"/>
    </source>
</evidence>
<name>G1D401_9CAUD</name>
<dbReference type="GeneID" id="40233773"/>
<dbReference type="RefSeq" id="YP_009637027.1">
    <property type="nucleotide sequence ID" value="NC_042322.1"/>
</dbReference>
<sequence length="119" mass="13203">MIDRPVPQMVVVDHGTEAGIDWVTCEAPLYGAINGYVRIPEGHPWHGLNYEEIYVEAPGGLTYSENGWIGFDTLHLGDYWPGMRQAGYGPPSFHDMEWDAGMVAEEARLLAQRVAEAAN</sequence>
<reference evidence="1 2" key="1">
    <citation type="journal article" date="2012" name="J. Virol.">
        <title>Complete Genome Sequences of 138 Mycobacteriophages.</title>
        <authorList>
            <consortium name="the Science Education Alliance Phage Hunters Advancing Genomics and Evolutionary Science Program"/>
            <consortium name="the KwaZulu-Natal Research Institute for Tuberculosis and HIV Mycobacterial Genetics Course Students"/>
            <consortium name="the Phage Hunters Integrating Research and Education Program"/>
            <person name="Hatfull G.F."/>
        </authorList>
    </citation>
    <scope>NUCLEOTIDE SEQUENCE [LARGE SCALE GENOMIC DNA]</scope>
    <source>
        <strain evidence="1">LittleE</strain>
    </source>
</reference>